<keyword evidence="13" id="KW-1185">Reference proteome</keyword>
<evidence type="ECO:0000256" key="10">
    <source>
        <dbReference type="RuleBase" id="RU004504"/>
    </source>
</evidence>
<protein>
    <recommendedName>
        <fullName evidence="3">cysteine desulfurase</fullName>
        <ecNumber evidence="3">2.8.1.7</ecNumber>
    </recommendedName>
</protein>
<evidence type="ECO:0000256" key="7">
    <source>
        <dbReference type="ARBA" id="ARBA00023004"/>
    </source>
</evidence>
<dbReference type="GO" id="GO:0031071">
    <property type="term" value="F:cysteine desulfurase activity"/>
    <property type="evidence" value="ECO:0007669"/>
    <property type="project" value="UniProtKB-EC"/>
</dbReference>
<dbReference type="GO" id="GO:0051536">
    <property type="term" value="F:iron-sulfur cluster binding"/>
    <property type="evidence" value="ECO:0007669"/>
    <property type="project" value="UniProtKB-KW"/>
</dbReference>
<keyword evidence="8" id="KW-0411">Iron-sulfur</keyword>
<keyword evidence="7" id="KW-0408">Iron</keyword>
<dbReference type="PIRSF" id="PIRSF005572">
    <property type="entry name" value="NifS"/>
    <property type="match status" value="1"/>
</dbReference>
<sequence>MAADTSHHLIYLDNNATTRPLPEVLEVMQRHFADSFANPGSRHAAGRAARKVLEASRESIAQILGASPEELIFTSGGTESINLAIRGLVGTNPGTIALPHGEHPATLEASRALQRRGWKLHFLDIDSEGRLVEDQLPHLPWEDLQLVSVMLAHNETGVIQDLGSLAALCQQHRVPLHVDAVQAAGKIPVDFHVLGVDAMSIGAHKFNGPRGIGGLLIKAERTLNPLIFGGHQEAERRPGTEPVALIAGMAAALEAFDADPTSRFQQLQQLRDRLQAGLRERCSPVIVNGSQQHRLPNTLNIAFPGLEGDPLLIALDLEGIACSLGSACASGSSEPAPVLVAMNCPNEVLDCSIRFSVGVGNTEAEMDDAIGRIAGVVNRMRDNCSL</sequence>
<dbReference type="PANTHER" id="PTHR11601">
    <property type="entry name" value="CYSTEINE DESULFURYLASE FAMILY MEMBER"/>
    <property type="match status" value="1"/>
</dbReference>
<proteinExistence type="inferred from homology"/>
<name>A0A517ZZ24_9PLAN</name>
<dbReference type="InterPro" id="IPR016454">
    <property type="entry name" value="Cysteine_dSase"/>
</dbReference>
<dbReference type="Gene3D" id="3.40.640.10">
    <property type="entry name" value="Type I PLP-dependent aspartate aminotransferase-like (Major domain)"/>
    <property type="match status" value="1"/>
</dbReference>
<feature type="domain" description="Aminotransferase class V" evidence="11">
    <location>
        <begin position="10"/>
        <end position="367"/>
    </location>
</feature>
<keyword evidence="5" id="KW-0479">Metal-binding</keyword>
<dbReference type="EMBL" id="CP036276">
    <property type="protein sequence ID" value="QDU47690.1"/>
    <property type="molecule type" value="Genomic_DNA"/>
</dbReference>
<dbReference type="EC" id="2.8.1.7" evidence="3"/>
<comment type="similarity">
    <text evidence="2">Belongs to the class-V pyridoxal-phosphate-dependent aminotransferase family. NifS/IscS subfamily.</text>
</comment>
<evidence type="ECO:0000259" key="11">
    <source>
        <dbReference type="Pfam" id="PF00266"/>
    </source>
</evidence>
<dbReference type="PROSITE" id="PS00595">
    <property type="entry name" value="AA_TRANSFER_CLASS_5"/>
    <property type="match status" value="1"/>
</dbReference>
<accession>A0A517ZZ24</accession>
<dbReference type="Gene3D" id="3.90.1150.10">
    <property type="entry name" value="Aspartate Aminotransferase, domain 1"/>
    <property type="match status" value="1"/>
</dbReference>
<evidence type="ECO:0000256" key="1">
    <source>
        <dbReference type="ARBA" id="ARBA00001933"/>
    </source>
</evidence>
<dbReference type="InterPro" id="IPR020578">
    <property type="entry name" value="Aminotrans_V_PyrdxlP_BS"/>
</dbReference>
<dbReference type="Gene3D" id="1.10.260.50">
    <property type="match status" value="1"/>
</dbReference>
<evidence type="ECO:0000256" key="4">
    <source>
        <dbReference type="ARBA" id="ARBA00022679"/>
    </source>
</evidence>
<dbReference type="InterPro" id="IPR015422">
    <property type="entry name" value="PyrdxlP-dep_Trfase_small"/>
</dbReference>
<dbReference type="GO" id="GO:0046872">
    <property type="term" value="F:metal ion binding"/>
    <property type="evidence" value="ECO:0007669"/>
    <property type="project" value="UniProtKB-KW"/>
</dbReference>
<organism evidence="12 13">
    <name type="scientific">Symmachiella dynata</name>
    <dbReference type="NCBI Taxonomy" id="2527995"/>
    <lineage>
        <taxon>Bacteria</taxon>
        <taxon>Pseudomonadati</taxon>
        <taxon>Planctomycetota</taxon>
        <taxon>Planctomycetia</taxon>
        <taxon>Planctomycetales</taxon>
        <taxon>Planctomycetaceae</taxon>
        <taxon>Symmachiella</taxon>
    </lineage>
</organism>
<keyword evidence="6" id="KW-0663">Pyridoxal phosphate</keyword>
<gene>
    <name evidence="12" type="primary">nifS</name>
    <name evidence="12" type="ORF">Mal52_62250</name>
</gene>
<comment type="catalytic activity">
    <reaction evidence="9">
        <text>(sulfur carrier)-H + L-cysteine = (sulfur carrier)-SH + L-alanine</text>
        <dbReference type="Rhea" id="RHEA:43892"/>
        <dbReference type="Rhea" id="RHEA-COMP:14737"/>
        <dbReference type="Rhea" id="RHEA-COMP:14739"/>
        <dbReference type="ChEBI" id="CHEBI:29917"/>
        <dbReference type="ChEBI" id="CHEBI:35235"/>
        <dbReference type="ChEBI" id="CHEBI:57972"/>
        <dbReference type="ChEBI" id="CHEBI:64428"/>
        <dbReference type="EC" id="2.8.1.7"/>
    </reaction>
</comment>
<evidence type="ECO:0000256" key="2">
    <source>
        <dbReference type="ARBA" id="ARBA00006490"/>
    </source>
</evidence>
<evidence type="ECO:0000256" key="5">
    <source>
        <dbReference type="ARBA" id="ARBA00022723"/>
    </source>
</evidence>
<reference evidence="12 13" key="1">
    <citation type="submission" date="2019-02" db="EMBL/GenBank/DDBJ databases">
        <title>Deep-cultivation of Planctomycetes and their phenomic and genomic characterization uncovers novel biology.</title>
        <authorList>
            <person name="Wiegand S."/>
            <person name="Jogler M."/>
            <person name="Boedeker C."/>
            <person name="Pinto D."/>
            <person name="Vollmers J."/>
            <person name="Rivas-Marin E."/>
            <person name="Kohn T."/>
            <person name="Peeters S.H."/>
            <person name="Heuer A."/>
            <person name="Rast P."/>
            <person name="Oberbeckmann S."/>
            <person name="Bunk B."/>
            <person name="Jeske O."/>
            <person name="Meyerdierks A."/>
            <person name="Storesund J.E."/>
            <person name="Kallscheuer N."/>
            <person name="Luecker S."/>
            <person name="Lage O.M."/>
            <person name="Pohl T."/>
            <person name="Merkel B.J."/>
            <person name="Hornburger P."/>
            <person name="Mueller R.-W."/>
            <person name="Bruemmer F."/>
            <person name="Labrenz M."/>
            <person name="Spormann A.M."/>
            <person name="Op den Camp H."/>
            <person name="Overmann J."/>
            <person name="Amann R."/>
            <person name="Jetten M.S.M."/>
            <person name="Mascher T."/>
            <person name="Medema M.H."/>
            <person name="Devos D.P."/>
            <person name="Kaster A.-K."/>
            <person name="Ovreas L."/>
            <person name="Rohde M."/>
            <person name="Galperin M.Y."/>
            <person name="Jogler C."/>
        </authorList>
    </citation>
    <scope>NUCLEOTIDE SEQUENCE [LARGE SCALE GENOMIC DNA]</scope>
    <source>
        <strain evidence="12 13">Mal52</strain>
    </source>
</reference>
<dbReference type="KEGG" id="sdyn:Mal52_62250"/>
<dbReference type="PANTHER" id="PTHR11601:SF34">
    <property type="entry name" value="CYSTEINE DESULFURASE"/>
    <property type="match status" value="1"/>
</dbReference>
<dbReference type="AlphaFoldDB" id="A0A517ZZ24"/>
<dbReference type="InterPro" id="IPR000192">
    <property type="entry name" value="Aminotrans_V_dom"/>
</dbReference>
<evidence type="ECO:0000313" key="12">
    <source>
        <dbReference type="EMBL" id="QDU47690.1"/>
    </source>
</evidence>
<evidence type="ECO:0000256" key="3">
    <source>
        <dbReference type="ARBA" id="ARBA00012239"/>
    </source>
</evidence>
<evidence type="ECO:0000313" key="13">
    <source>
        <dbReference type="Proteomes" id="UP000319383"/>
    </source>
</evidence>
<comment type="cofactor">
    <cofactor evidence="1 10">
        <name>pyridoxal 5'-phosphate</name>
        <dbReference type="ChEBI" id="CHEBI:597326"/>
    </cofactor>
</comment>
<evidence type="ECO:0000256" key="9">
    <source>
        <dbReference type="ARBA" id="ARBA00050776"/>
    </source>
</evidence>
<evidence type="ECO:0000256" key="8">
    <source>
        <dbReference type="ARBA" id="ARBA00023014"/>
    </source>
</evidence>
<dbReference type="RefSeq" id="WP_145380472.1">
    <property type="nucleotide sequence ID" value="NZ_CP036276.1"/>
</dbReference>
<dbReference type="SUPFAM" id="SSF53383">
    <property type="entry name" value="PLP-dependent transferases"/>
    <property type="match status" value="1"/>
</dbReference>
<dbReference type="Pfam" id="PF00266">
    <property type="entry name" value="Aminotran_5"/>
    <property type="match status" value="1"/>
</dbReference>
<dbReference type="Proteomes" id="UP000319383">
    <property type="component" value="Chromosome"/>
</dbReference>
<dbReference type="InterPro" id="IPR015424">
    <property type="entry name" value="PyrdxlP-dep_Trfase"/>
</dbReference>
<evidence type="ECO:0000256" key="6">
    <source>
        <dbReference type="ARBA" id="ARBA00022898"/>
    </source>
</evidence>
<dbReference type="InterPro" id="IPR015421">
    <property type="entry name" value="PyrdxlP-dep_Trfase_major"/>
</dbReference>
<keyword evidence="4 12" id="KW-0808">Transferase</keyword>